<dbReference type="GO" id="GO:0005634">
    <property type="term" value="C:nucleus"/>
    <property type="evidence" value="ECO:0007669"/>
    <property type="project" value="UniProtKB-SubCell"/>
</dbReference>
<organism evidence="12 13">
    <name type="scientific">Taxus chinensis</name>
    <name type="common">Chinese yew</name>
    <name type="synonym">Taxus wallichiana var. chinensis</name>
    <dbReference type="NCBI Taxonomy" id="29808"/>
    <lineage>
        <taxon>Eukaryota</taxon>
        <taxon>Viridiplantae</taxon>
        <taxon>Streptophyta</taxon>
        <taxon>Embryophyta</taxon>
        <taxon>Tracheophyta</taxon>
        <taxon>Spermatophyta</taxon>
        <taxon>Pinopsida</taxon>
        <taxon>Pinidae</taxon>
        <taxon>Conifers II</taxon>
        <taxon>Cupressales</taxon>
        <taxon>Taxaceae</taxon>
        <taxon>Taxus</taxon>
    </lineage>
</organism>
<keyword evidence="8 9" id="KW-0234">DNA repair</keyword>
<evidence type="ECO:0000256" key="4">
    <source>
        <dbReference type="ARBA" id="ARBA00022771"/>
    </source>
</evidence>
<dbReference type="Pfam" id="PF08797">
    <property type="entry name" value="HIRAN"/>
    <property type="match status" value="1"/>
</dbReference>
<evidence type="ECO:0000256" key="9">
    <source>
        <dbReference type="PROSITE-ProRule" id="PRU01256"/>
    </source>
</evidence>
<keyword evidence="2 10" id="KW-0479">Metal-binding</keyword>
<keyword evidence="4 9" id="KW-0863">Zinc-finger</keyword>
<evidence type="ECO:0000256" key="1">
    <source>
        <dbReference type="ARBA" id="ARBA00022722"/>
    </source>
</evidence>
<evidence type="ECO:0000256" key="5">
    <source>
        <dbReference type="ARBA" id="ARBA00022801"/>
    </source>
</evidence>
<keyword evidence="10" id="KW-0464">Manganese</keyword>
<evidence type="ECO:0000259" key="11">
    <source>
        <dbReference type="PROSITE" id="PS51908"/>
    </source>
</evidence>
<evidence type="ECO:0000256" key="7">
    <source>
        <dbReference type="ARBA" id="ARBA00022842"/>
    </source>
</evidence>
<dbReference type="Proteomes" id="UP000824469">
    <property type="component" value="Unassembled WGS sequence"/>
</dbReference>
<dbReference type="InterPro" id="IPR006642">
    <property type="entry name" value="Rad18_UBZ4"/>
</dbReference>
<comment type="subcellular location">
    <subcellularLocation>
        <location evidence="10">Nucleus</location>
    </subcellularLocation>
</comment>
<evidence type="ECO:0000256" key="6">
    <source>
        <dbReference type="ARBA" id="ARBA00022833"/>
    </source>
</evidence>
<dbReference type="InterPro" id="IPR049126">
    <property type="entry name" value="FAN1-like_TPR"/>
</dbReference>
<comment type="similarity">
    <text evidence="10">Belongs to the FAN1 family.</text>
</comment>
<dbReference type="PANTHER" id="PTHR15749:SF4">
    <property type="entry name" value="FANCONI-ASSOCIATED NUCLEASE 1"/>
    <property type="match status" value="1"/>
</dbReference>
<dbReference type="CDD" id="cd22326">
    <property type="entry name" value="FAN1-like"/>
    <property type="match status" value="1"/>
</dbReference>
<dbReference type="EMBL" id="JAHRHJ020000006">
    <property type="protein sequence ID" value="KAH9312958.1"/>
    <property type="molecule type" value="Genomic_DNA"/>
</dbReference>
<keyword evidence="10" id="KW-0539">Nucleus</keyword>
<keyword evidence="7 10" id="KW-0460">Magnesium</keyword>
<dbReference type="EC" id="3.1.4.1" evidence="10"/>
<dbReference type="SMART" id="SM00990">
    <property type="entry name" value="VRR_NUC"/>
    <property type="match status" value="1"/>
</dbReference>
<feature type="domain" description="UBZ4-type" evidence="11">
    <location>
        <begin position="136"/>
        <end position="165"/>
    </location>
</feature>
<keyword evidence="3 9" id="KW-0227">DNA damage</keyword>
<comment type="cofactor">
    <cofactor evidence="10">
        <name>Mg(2+)</name>
        <dbReference type="ChEBI" id="CHEBI:18420"/>
    </cofactor>
    <cofactor evidence="10">
        <name>Mn(2+)</name>
        <dbReference type="ChEBI" id="CHEBI:29035"/>
    </cofactor>
</comment>
<dbReference type="GO" id="GO:0004528">
    <property type="term" value="F:phosphodiesterase I activity"/>
    <property type="evidence" value="ECO:0007669"/>
    <property type="project" value="UniProtKB-EC"/>
</dbReference>
<keyword evidence="6" id="KW-0862">Zinc</keyword>
<evidence type="ECO:0000256" key="10">
    <source>
        <dbReference type="RuleBase" id="RU365033"/>
    </source>
</evidence>
<dbReference type="SMART" id="SM00910">
    <property type="entry name" value="HIRAN"/>
    <property type="match status" value="1"/>
</dbReference>
<reference evidence="12 13" key="1">
    <citation type="journal article" date="2021" name="Nat. Plants">
        <title>The Taxus genome provides insights into paclitaxel biosynthesis.</title>
        <authorList>
            <person name="Xiong X."/>
            <person name="Gou J."/>
            <person name="Liao Q."/>
            <person name="Li Y."/>
            <person name="Zhou Q."/>
            <person name="Bi G."/>
            <person name="Li C."/>
            <person name="Du R."/>
            <person name="Wang X."/>
            <person name="Sun T."/>
            <person name="Guo L."/>
            <person name="Liang H."/>
            <person name="Lu P."/>
            <person name="Wu Y."/>
            <person name="Zhang Z."/>
            <person name="Ro D.K."/>
            <person name="Shang Y."/>
            <person name="Huang S."/>
            <person name="Yan J."/>
        </authorList>
    </citation>
    <scope>NUCLEOTIDE SEQUENCE [LARGE SCALE GENOMIC DNA]</scope>
    <source>
        <strain evidence="12">Ta-2019</strain>
    </source>
</reference>
<comment type="catalytic activity">
    <reaction evidence="10">
        <text>Hydrolytically removes 5'-nucleotides successively from the 3'-hydroxy termini of 3'-hydroxy-terminated oligonucleotides.</text>
        <dbReference type="EC" id="3.1.4.1"/>
    </reaction>
</comment>
<dbReference type="InterPro" id="IPR014883">
    <property type="entry name" value="VRR_NUC"/>
</dbReference>
<dbReference type="GO" id="GO:0016818">
    <property type="term" value="F:hydrolase activity, acting on acid anhydrides, in phosphorus-containing anhydrides"/>
    <property type="evidence" value="ECO:0007669"/>
    <property type="project" value="InterPro"/>
</dbReference>
<dbReference type="AlphaFoldDB" id="A0AA38G0T2"/>
<proteinExistence type="inferred from homology"/>
<dbReference type="Gene3D" id="3.30.160.60">
    <property type="entry name" value="Classic Zinc Finger"/>
    <property type="match status" value="1"/>
</dbReference>
<protein>
    <recommendedName>
        <fullName evidence="10">Fanconi-associated nuclease</fullName>
        <ecNumber evidence="10">3.1.4.1</ecNumber>
    </recommendedName>
</protein>
<name>A0AA38G0T2_TAXCH</name>
<dbReference type="InterPro" id="IPR049125">
    <property type="entry name" value="FAN1-like_WH"/>
</dbReference>
<keyword evidence="1 10" id="KW-0540">Nuclease</keyword>
<dbReference type="GO" id="GO:0008409">
    <property type="term" value="F:5'-3' exonuclease activity"/>
    <property type="evidence" value="ECO:0007669"/>
    <property type="project" value="TreeGrafter"/>
</dbReference>
<evidence type="ECO:0000313" key="12">
    <source>
        <dbReference type="EMBL" id="KAH9312958.1"/>
    </source>
</evidence>
<evidence type="ECO:0000256" key="2">
    <source>
        <dbReference type="ARBA" id="ARBA00022723"/>
    </source>
</evidence>
<keyword evidence="5 10" id="KW-0378">Hydrolase</keyword>
<dbReference type="Pfam" id="PF21170">
    <property type="entry name" value="FAN1_TPR"/>
    <property type="match status" value="1"/>
</dbReference>
<keyword evidence="13" id="KW-1185">Reference proteome</keyword>
<dbReference type="OMA" id="INEHLDM"/>
<gene>
    <name evidence="12" type="ORF">KI387_027993</name>
</gene>
<dbReference type="GO" id="GO:0070336">
    <property type="term" value="F:flap-structured DNA binding"/>
    <property type="evidence" value="ECO:0007669"/>
    <property type="project" value="TreeGrafter"/>
</dbReference>
<dbReference type="Gene3D" id="3.30.70.2330">
    <property type="match status" value="1"/>
</dbReference>
<accession>A0AA38G0T2</accession>
<comment type="caution">
    <text evidence="12">The sequence shown here is derived from an EMBL/GenBank/DDBJ whole genome shotgun (WGS) entry which is preliminary data.</text>
</comment>
<dbReference type="InterPro" id="IPR049132">
    <property type="entry name" value="FAN1-like_euk"/>
</dbReference>
<evidence type="ECO:0000256" key="8">
    <source>
        <dbReference type="ARBA" id="ARBA00023204"/>
    </source>
</evidence>
<dbReference type="InterPro" id="IPR014905">
    <property type="entry name" value="HIRAN"/>
</dbReference>
<dbReference type="InterPro" id="IPR033315">
    <property type="entry name" value="Fan1-like"/>
</dbReference>
<evidence type="ECO:0000256" key="3">
    <source>
        <dbReference type="ARBA" id="ARBA00022763"/>
    </source>
</evidence>
<dbReference type="PANTHER" id="PTHR15749">
    <property type="entry name" value="FANCONI-ASSOCIATED NUCLEASE 1"/>
    <property type="match status" value="1"/>
</dbReference>
<dbReference type="GO" id="GO:0017108">
    <property type="term" value="F:5'-flap endonuclease activity"/>
    <property type="evidence" value="ECO:0007669"/>
    <property type="project" value="TreeGrafter"/>
</dbReference>
<dbReference type="GO" id="GO:0036297">
    <property type="term" value="P:interstrand cross-link repair"/>
    <property type="evidence" value="ECO:0007669"/>
    <property type="project" value="InterPro"/>
</dbReference>
<dbReference type="Pfam" id="PF21315">
    <property type="entry name" value="FAN1_HTH"/>
    <property type="match status" value="1"/>
</dbReference>
<dbReference type="Pfam" id="PF08774">
    <property type="entry name" value="VRR_NUC"/>
    <property type="match status" value="1"/>
</dbReference>
<dbReference type="SMART" id="SM00734">
    <property type="entry name" value="ZnF_Rad18"/>
    <property type="match status" value="1"/>
</dbReference>
<dbReference type="PROSITE" id="PS51908">
    <property type="entry name" value="ZF_UBZ4"/>
    <property type="match status" value="1"/>
</dbReference>
<evidence type="ECO:0000313" key="13">
    <source>
        <dbReference type="Proteomes" id="UP000824469"/>
    </source>
</evidence>
<dbReference type="GO" id="GO:0008270">
    <property type="term" value="F:zinc ion binding"/>
    <property type="evidence" value="ECO:0007669"/>
    <property type="project" value="UniProtKB-KW"/>
</dbReference>
<sequence>MDARSDQEDVLCLVRTRRDNQEQVYLMAEIARKLIWFEGGMEHNLNAAERYADLRDEETMYCKERTKVQLELRAQVTKYHVASGQTDTELNAENTAYIKDDVTNNTMASFSFISFNGDVVHGDVKKPEWKTDNEGWVLCPVCGKSIQGRDITINEHLDMCLTRGSKRKLTQKTLLQFNVGLSSIEKIGAVKDKMALVRKDIKKENAEKKLLADAMCTRLLSPISESFSYVHKESATLNGNTRNFDSEFQPKNNYSTSKTSTRVDFDMTMEVRLAAEGFSSKNHMETSSFSSEEDIQYRHIPLNKQTEGFKEIEIAVENEKTLGDCSKTHECWTTNYNNDRCYEHNALDNVMSSLHEKEEVYASKDGLSGLSSSFLEKTDMIANSSDAQDGMSHEHMGLENLTNDLLLGILDTCIVGRKFNQEIKVEQGASISVMRDLQNPKDKNAIKVIYPGSECGPALGHLPRELALHLSPLLDNGSLEVQGIITSIPDNAFASVPINLFCQKTQANDQEDFEKENLLKSAWLKVVHAVKLLNSFPSDTPKYQRNFKIMIQTVLHHHSSLFTNDEKTLLESFQSLSGDAQRLFIRLYQRKGPWFRISTVSYSDIADLKSACDELIVAGYFSSSESETESLQDVIKEMFAVLSLLELRQLVTVGLLKKKSEVGSAKKDELLQWLFSAAHQQREKSLMGASGSISSLYSLFAEVAGCCVKISDLAGFLLWRVQRLFFLNGEQDLSAFLLVDMGLKKYPDYSCNQNQCIFSNRDNLISYEQALAVSQIMDMALDANDMPKVTKCIEISSTYLANWQMDKNLQTGFRSMFLARFSAAWVYTKILTLGVSVLEHERRYGEAVELLKSLLSRTCCPGQRGYWTLRLSVDLDHMGQIEASLLVAEKGIDDVWIRAGDRMALQRRILRLGKPPRRWKKPSFAKAVGRKIKQVFVRGRPLNSVTGAKSIFYGYDEQQCSVEQLALQYYAAEEGGSWQGVHSEGGIWMTYFGLLMWDVLFSSVPDVFLTPFQTAPFDLRTDSFYPSRESLIEEQLSKIQMGEADKILASSWEAHYGVSCQGVDWERHSLTDLQTIASCIGGPGLAAVCRFLAEDYGSWASGMPDLLLWRTFSDKEGQPCRECCNSLSPSGSSEPWSCCCQNTSKNIRTAGSRGEAKLVEVKGPRDQLSEQQRAWILVLMDAGISIEVCKITEMPKERE</sequence>
<comment type="function">
    <text evidence="10">Nuclease required for the repair of DNA interstrand cross-links (ICL). Acts as a 5'-3' exonuclease that anchors at a cut end of DNA and cleaves DNA successively at every third nucleotide, allowing to excise an ICL from one strand through flanking incisions.</text>
</comment>